<keyword evidence="6 8" id="KW-0460">Magnesium</keyword>
<evidence type="ECO:0000256" key="5">
    <source>
        <dbReference type="ARBA" id="ARBA00022755"/>
    </source>
</evidence>
<organism evidence="11 12">
    <name type="scientific">Vulgatibacter incomptus</name>
    <dbReference type="NCBI Taxonomy" id="1391653"/>
    <lineage>
        <taxon>Bacteria</taxon>
        <taxon>Pseudomonadati</taxon>
        <taxon>Myxococcota</taxon>
        <taxon>Myxococcia</taxon>
        <taxon>Myxococcales</taxon>
        <taxon>Cystobacterineae</taxon>
        <taxon>Vulgatibacteraceae</taxon>
        <taxon>Vulgatibacter</taxon>
    </lineage>
</organism>
<dbReference type="InterPro" id="IPR042109">
    <property type="entry name" value="Adenylosuccinate_synth_dom1"/>
</dbReference>
<dbReference type="CDD" id="cd03108">
    <property type="entry name" value="AdSS"/>
    <property type="match status" value="1"/>
</dbReference>
<dbReference type="NCBIfam" id="NF002223">
    <property type="entry name" value="PRK01117.1"/>
    <property type="match status" value="1"/>
</dbReference>
<evidence type="ECO:0000256" key="3">
    <source>
        <dbReference type="ARBA" id="ARBA00022723"/>
    </source>
</evidence>
<dbReference type="GO" id="GO:0005525">
    <property type="term" value="F:GTP binding"/>
    <property type="evidence" value="ECO:0007669"/>
    <property type="project" value="UniProtKB-UniRule"/>
</dbReference>
<dbReference type="SUPFAM" id="SSF52540">
    <property type="entry name" value="P-loop containing nucleoside triphosphate hydrolases"/>
    <property type="match status" value="1"/>
</dbReference>
<feature type="binding site" evidence="8">
    <location>
        <position position="24"/>
    </location>
    <ligand>
        <name>Mg(2+)</name>
        <dbReference type="ChEBI" id="CHEBI:18420"/>
    </ligand>
</feature>
<feature type="binding site" evidence="8">
    <location>
        <begin position="424"/>
        <end position="426"/>
    </location>
    <ligand>
        <name>GTP</name>
        <dbReference type="ChEBI" id="CHEBI:37565"/>
    </ligand>
</feature>
<dbReference type="GO" id="GO:0046040">
    <property type="term" value="P:IMP metabolic process"/>
    <property type="evidence" value="ECO:0007669"/>
    <property type="project" value="TreeGrafter"/>
</dbReference>
<proteinExistence type="inferred from homology"/>
<dbReference type="FunFam" id="3.90.170.10:FF:000001">
    <property type="entry name" value="Adenylosuccinate synthetase"/>
    <property type="match status" value="1"/>
</dbReference>
<comment type="pathway">
    <text evidence="8 10">Purine metabolism; AMP biosynthesis via de novo pathway; AMP from IMP: step 1/2.</text>
</comment>
<evidence type="ECO:0000256" key="1">
    <source>
        <dbReference type="ARBA" id="ARBA00011738"/>
    </source>
</evidence>
<feature type="active site" description="Proton acceptor" evidence="8">
    <location>
        <position position="24"/>
    </location>
</feature>
<evidence type="ECO:0000256" key="7">
    <source>
        <dbReference type="ARBA" id="ARBA00023134"/>
    </source>
</evidence>
<dbReference type="GO" id="GO:0044208">
    <property type="term" value="P:'de novo' AMP biosynthetic process"/>
    <property type="evidence" value="ECO:0007669"/>
    <property type="project" value="UniProtKB-UniRule"/>
</dbReference>
<dbReference type="FunFam" id="1.10.300.10:FF:000001">
    <property type="entry name" value="Adenylosuccinate synthetase"/>
    <property type="match status" value="1"/>
</dbReference>
<keyword evidence="4 8" id="KW-0547">Nucleotide-binding</keyword>
<dbReference type="PANTHER" id="PTHR11846">
    <property type="entry name" value="ADENYLOSUCCINATE SYNTHETASE"/>
    <property type="match status" value="1"/>
</dbReference>
<keyword evidence="5 8" id="KW-0658">Purine biosynthesis</keyword>
<feature type="binding site" evidence="8">
    <location>
        <position position="51"/>
    </location>
    <ligand>
        <name>Mg(2+)</name>
        <dbReference type="ChEBI" id="CHEBI:18420"/>
    </ligand>
</feature>
<dbReference type="NCBIfam" id="TIGR00184">
    <property type="entry name" value="purA"/>
    <property type="match status" value="1"/>
</dbReference>
<comment type="subunit">
    <text evidence="1 8">Homodimer.</text>
</comment>
<name>A0A0K1P8M5_9BACT</name>
<feature type="binding site" description="in other chain" evidence="8">
    <location>
        <position position="250"/>
    </location>
    <ligand>
        <name>IMP</name>
        <dbReference type="ChEBI" id="CHEBI:58053"/>
        <note>ligand shared between dimeric partners</note>
    </ligand>
</feature>
<feature type="binding site" description="in other chain" evidence="8">
    <location>
        <begin position="24"/>
        <end position="27"/>
    </location>
    <ligand>
        <name>IMP</name>
        <dbReference type="ChEBI" id="CHEBI:58053"/>
        <note>ligand shared between dimeric partners</note>
    </ligand>
</feature>
<dbReference type="PROSITE" id="PS01266">
    <property type="entry name" value="ADENYLOSUCCIN_SYN_1"/>
    <property type="match status" value="1"/>
</dbReference>
<feature type="active site" evidence="9">
    <location>
        <position position="152"/>
    </location>
</feature>
<keyword evidence="7 8" id="KW-0342">GTP-binding</keyword>
<evidence type="ECO:0000256" key="9">
    <source>
        <dbReference type="PROSITE-ProRule" id="PRU10134"/>
    </source>
</evidence>
<dbReference type="GO" id="GO:0004019">
    <property type="term" value="F:adenylosuccinate synthase activity"/>
    <property type="evidence" value="ECO:0007669"/>
    <property type="project" value="UniProtKB-UniRule"/>
</dbReference>
<feature type="active site" description="Proton donor" evidence="8">
    <location>
        <position position="52"/>
    </location>
</feature>
<reference evidence="11 12" key="1">
    <citation type="submission" date="2015-08" db="EMBL/GenBank/DDBJ databases">
        <authorList>
            <person name="Babu N.S."/>
            <person name="Beckwith C.J."/>
            <person name="Beseler K.G."/>
            <person name="Brison A."/>
            <person name="Carone J.V."/>
            <person name="Caskin T.P."/>
            <person name="Diamond M."/>
            <person name="Durham M.E."/>
            <person name="Foxe J.M."/>
            <person name="Go M."/>
            <person name="Henderson B.A."/>
            <person name="Jones I.B."/>
            <person name="McGettigan J.A."/>
            <person name="Micheletti S.J."/>
            <person name="Nasrallah M.E."/>
            <person name="Ortiz D."/>
            <person name="Piller C.R."/>
            <person name="Privatt S.R."/>
            <person name="Schneider S.L."/>
            <person name="Sharp S."/>
            <person name="Smith T.C."/>
            <person name="Stanton J.D."/>
            <person name="Ullery H.E."/>
            <person name="Wilson R.J."/>
            <person name="Serrano M.G."/>
            <person name="Buck G."/>
            <person name="Lee V."/>
            <person name="Wang Y."/>
            <person name="Carvalho R."/>
            <person name="Voegtly L."/>
            <person name="Shi R."/>
            <person name="Duckworth R."/>
            <person name="Johnson A."/>
            <person name="Loviza R."/>
            <person name="Walstead R."/>
            <person name="Shah Z."/>
            <person name="Kiflezghi M."/>
            <person name="Wade K."/>
            <person name="Ball S.L."/>
            <person name="Bradley K.W."/>
            <person name="Asai D.J."/>
            <person name="Bowman C.A."/>
            <person name="Russell D.A."/>
            <person name="Pope W.H."/>
            <person name="Jacobs-Sera D."/>
            <person name="Hendrix R.W."/>
            <person name="Hatfull G.F."/>
        </authorList>
    </citation>
    <scope>NUCLEOTIDE SEQUENCE [LARGE SCALE GENOMIC DNA]</scope>
    <source>
        <strain evidence="11 12">DSM 27710</strain>
    </source>
</reference>
<dbReference type="InterPro" id="IPR018220">
    <property type="entry name" value="Adenylosuccin_syn_GTP-bd"/>
</dbReference>
<feature type="binding site" evidence="8">
    <location>
        <position position="316"/>
    </location>
    <ligand>
        <name>GTP</name>
        <dbReference type="ChEBI" id="CHEBI:37565"/>
    </ligand>
</feature>
<evidence type="ECO:0000256" key="10">
    <source>
        <dbReference type="RuleBase" id="RU000520"/>
    </source>
</evidence>
<feature type="binding site" evidence="8">
    <location>
        <begin position="23"/>
        <end position="29"/>
    </location>
    <ligand>
        <name>GTP</name>
        <dbReference type="ChEBI" id="CHEBI:37565"/>
    </ligand>
</feature>
<dbReference type="Gene3D" id="3.90.170.10">
    <property type="entry name" value="Adenylosuccinate Synthetase, subunit A, domain 3"/>
    <property type="match status" value="1"/>
</dbReference>
<comment type="function">
    <text evidence="8">Plays an important role in the de novo pathway of purine nucleotide biosynthesis. Catalyzes the first committed step in the biosynthesis of AMP from IMP.</text>
</comment>
<evidence type="ECO:0000256" key="4">
    <source>
        <dbReference type="ARBA" id="ARBA00022741"/>
    </source>
</evidence>
<evidence type="ECO:0000256" key="6">
    <source>
        <dbReference type="ARBA" id="ARBA00022842"/>
    </source>
</evidence>
<comment type="catalytic activity">
    <reaction evidence="8 10">
        <text>IMP + L-aspartate + GTP = N(6)-(1,2-dicarboxyethyl)-AMP + GDP + phosphate + 2 H(+)</text>
        <dbReference type="Rhea" id="RHEA:15753"/>
        <dbReference type="ChEBI" id="CHEBI:15378"/>
        <dbReference type="ChEBI" id="CHEBI:29991"/>
        <dbReference type="ChEBI" id="CHEBI:37565"/>
        <dbReference type="ChEBI" id="CHEBI:43474"/>
        <dbReference type="ChEBI" id="CHEBI:57567"/>
        <dbReference type="ChEBI" id="CHEBI:58053"/>
        <dbReference type="ChEBI" id="CHEBI:58189"/>
        <dbReference type="EC" id="6.3.4.4"/>
    </reaction>
</comment>
<dbReference type="InterPro" id="IPR033128">
    <property type="entry name" value="Adenylosuccin_syn_Lys_AS"/>
</dbReference>
<feature type="binding site" evidence="8">
    <location>
        <begin position="51"/>
        <end position="53"/>
    </location>
    <ligand>
        <name>GTP</name>
        <dbReference type="ChEBI" id="CHEBI:37565"/>
    </ligand>
</feature>
<feature type="binding site" description="in other chain" evidence="8">
    <location>
        <begin position="49"/>
        <end position="52"/>
    </location>
    <ligand>
        <name>IMP</name>
        <dbReference type="ChEBI" id="CHEBI:58053"/>
        <note>ligand shared between dimeric partners</note>
    </ligand>
</feature>
<dbReference type="InterPro" id="IPR001114">
    <property type="entry name" value="Adenylosuccinate_synthetase"/>
</dbReference>
<dbReference type="Gene3D" id="3.40.440.10">
    <property type="entry name" value="Adenylosuccinate Synthetase, subunit A, domain 1"/>
    <property type="match status" value="1"/>
</dbReference>
<evidence type="ECO:0000256" key="8">
    <source>
        <dbReference type="HAMAP-Rule" id="MF_00011"/>
    </source>
</evidence>
<dbReference type="SMART" id="SM00788">
    <property type="entry name" value="Adenylsucc_synt"/>
    <property type="match status" value="1"/>
</dbReference>
<evidence type="ECO:0000313" key="11">
    <source>
        <dbReference type="EMBL" id="AKU89883.1"/>
    </source>
</evidence>
<feature type="binding site" evidence="8">
    <location>
        <begin position="342"/>
        <end position="344"/>
    </location>
    <ligand>
        <name>GTP</name>
        <dbReference type="ChEBI" id="CHEBI:37565"/>
    </ligand>
</feature>
<dbReference type="Pfam" id="PF00709">
    <property type="entry name" value="Adenylsucc_synt"/>
    <property type="match status" value="1"/>
</dbReference>
<dbReference type="PROSITE" id="PS00513">
    <property type="entry name" value="ADENYLOSUCCIN_SYN_2"/>
    <property type="match status" value="1"/>
</dbReference>
<dbReference type="InterPro" id="IPR027417">
    <property type="entry name" value="P-loop_NTPase"/>
</dbReference>
<feature type="binding site" evidence="8">
    <location>
        <position position="155"/>
    </location>
    <ligand>
        <name>IMP</name>
        <dbReference type="ChEBI" id="CHEBI:58053"/>
        <note>ligand shared between dimeric partners</note>
    </ligand>
</feature>
<dbReference type="GO" id="GO:0000287">
    <property type="term" value="F:magnesium ion binding"/>
    <property type="evidence" value="ECO:0007669"/>
    <property type="project" value="UniProtKB-UniRule"/>
</dbReference>
<dbReference type="InterPro" id="IPR042110">
    <property type="entry name" value="Adenylosuccinate_synth_dom2"/>
</dbReference>
<dbReference type="EC" id="6.3.4.4" evidence="8 10"/>
<keyword evidence="8" id="KW-0963">Cytoplasm</keyword>
<dbReference type="STRING" id="1391653.AKJ08_0270"/>
<gene>
    <name evidence="8" type="primary">purA</name>
    <name evidence="11" type="ORF">AKJ08_0270</name>
</gene>
<dbReference type="InterPro" id="IPR042111">
    <property type="entry name" value="Adenylosuccinate_synth_dom3"/>
</dbReference>
<dbReference type="Proteomes" id="UP000055590">
    <property type="component" value="Chromosome"/>
</dbReference>
<keyword evidence="3 8" id="KW-0479">Metal-binding</keyword>
<dbReference type="PATRIC" id="fig|1391653.3.peg.281"/>
<dbReference type="HAMAP" id="MF_00011">
    <property type="entry name" value="Adenylosucc_synth"/>
    <property type="match status" value="1"/>
</dbReference>
<dbReference type="EMBL" id="CP012332">
    <property type="protein sequence ID" value="AKU89883.1"/>
    <property type="molecule type" value="Genomic_DNA"/>
</dbReference>
<dbReference type="PANTHER" id="PTHR11846:SF0">
    <property type="entry name" value="ADENYLOSUCCINATE SYNTHETASE"/>
    <property type="match status" value="1"/>
</dbReference>
<dbReference type="Gene3D" id="1.10.300.10">
    <property type="entry name" value="Adenylosuccinate Synthetase, subunit A, domain 2"/>
    <property type="match status" value="1"/>
</dbReference>
<feature type="binding site" description="in other chain" evidence="8">
    <location>
        <position position="314"/>
    </location>
    <ligand>
        <name>IMP</name>
        <dbReference type="ChEBI" id="CHEBI:58053"/>
        <note>ligand shared between dimeric partners</note>
    </ligand>
</feature>
<comment type="subcellular location">
    <subcellularLocation>
        <location evidence="8">Cytoplasm</location>
    </subcellularLocation>
</comment>
<dbReference type="GO" id="GO:0005737">
    <property type="term" value="C:cytoplasm"/>
    <property type="evidence" value="ECO:0007669"/>
    <property type="project" value="UniProtKB-SubCell"/>
</dbReference>
<protein>
    <recommendedName>
        <fullName evidence="8 10">Adenylosuccinate synthetase</fullName>
        <shortName evidence="8">AMPSase</shortName>
        <shortName evidence="8">AdSS</shortName>
        <ecNumber evidence="8 10">6.3.4.4</ecNumber>
    </recommendedName>
    <alternativeName>
        <fullName evidence="8">IMP--aspartate ligase</fullName>
    </alternativeName>
</protein>
<dbReference type="UniPathway" id="UPA00075">
    <property type="reaction ID" value="UER00335"/>
</dbReference>
<keyword evidence="12" id="KW-1185">Reference proteome</keyword>
<feature type="binding site" evidence="8">
    <location>
        <begin position="310"/>
        <end position="316"/>
    </location>
    <ligand>
        <name>substrate</name>
    </ligand>
</feature>
<dbReference type="AlphaFoldDB" id="A0A0K1P8M5"/>
<keyword evidence="2 8" id="KW-0436">Ligase</keyword>
<comment type="similarity">
    <text evidence="8 10">Belongs to the adenylosuccinate synthetase family.</text>
</comment>
<evidence type="ECO:0000256" key="2">
    <source>
        <dbReference type="ARBA" id="ARBA00022598"/>
    </source>
</evidence>
<dbReference type="KEGG" id="vin:AKJ08_0270"/>
<evidence type="ECO:0000313" key="12">
    <source>
        <dbReference type="Proteomes" id="UP000055590"/>
    </source>
</evidence>
<comment type="cofactor">
    <cofactor evidence="8">
        <name>Mg(2+)</name>
        <dbReference type="ChEBI" id="CHEBI:18420"/>
    </cofactor>
    <text evidence="8">Binds 1 Mg(2+) ion per subunit.</text>
</comment>
<feature type="binding site" description="in other chain" evidence="8">
    <location>
        <position position="235"/>
    </location>
    <ligand>
        <name>IMP</name>
        <dbReference type="ChEBI" id="CHEBI:58053"/>
        <note>ligand shared between dimeric partners</note>
    </ligand>
</feature>
<sequence>MRGLSGESEQFMSNVAVIGVQWGDEGKGKIVDLFTEHVSVVVRFQGGNNAGHTLVVGGEKTVLHLIPSGILHSGKICVIGNGVVVDPEVLCREIDQLQSKGLLSDDRQLVLSDGAHVIMPWHKRIDVLREGAMGDAKIGTTGRGIGPTYEDKVARRGVRVFDLVRPDRFRAAVERALPAANEEIVRLGGEPFEAEQVMAAYAKPAERLVRYVKDASLFVYQRIQAGDNVLFEGAQGTLLDVDHGTYPYVTSSNTVAGNAAVGSGVGPSCIGEVIGITKAYTTRVGSGPFPTELLGQVGQDLRDKGGEYGATTGRPRRCGWLDAVVIRFAARVNGLAGLAFTKMDVLTGMPTLKIAVAYELDGERVDELPTDGESLARAKPIYEEMPGWTEDLSACKRYEELPENARRYIERIEELGRVPVMAVSVGPDRAETILRRNPFVSP</sequence>
<accession>A0A0K1P8M5</accession>
<feature type="binding site" description="in other chain" evidence="8">
    <location>
        <position position="141"/>
    </location>
    <ligand>
        <name>IMP</name>
        <dbReference type="ChEBI" id="CHEBI:58053"/>
        <note>ligand shared between dimeric partners</note>
    </ligand>
</feature>